<protein>
    <submittedName>
        <fullName evidence="1">Uncharacterized protein</fullName>
    </submittedName>
</protein>
<comment type="caution">
    <text evidence="1">The sequence shown here is derived from an EMBL/GenBank/DDBJ whole genome shotgun (WGS) entry which is preliminary data.</text>
</comment>
<dbReference type="EMBL" id="JAHRIO010020936">
    <property type="protein sequence ID" value="MEQ2165126.1"/>
    <property type="molecule type" value="Genomic_DNA"/>
</dbReference>
<evidence type="ECO:0000313" key="1">
    <source>
        <dbReference type="EMBL" id="MEQ2165126.1"/>
    </source>
</evidence>
<keyword evidence="2" id="KW-1185">Reference proteome</keyword>
<dbReference type="Proteomes" id="UP001476798">
    <property type="component" value="Unassembled WGS sequence"/>
</dbReference>
<gene>
    <name evidence="1" type="ORF">GOODEAATRI_013816</name>
</gene>
<evidence type="ECO:0000313" key="2">
    <source>
        <dbReference type="Proteomes" id="UP001476798"/>
    </source>
</evidence>
<reference evidence="1 2" key="1">
    <citation type="submission" date="2021-06" db="EMBL/GenBank/DDBJ databases">
        <authorList>
            <person name="Palmer J.M."/>
        </authorList>
    </citation>
    <scope>NUCLEOTIDE SEQUENCE [LARGE SCALE GENOMIC DNA]</scope>
    <source>
        <strain evidence="1 2">GA_2019</strain>
        <tissue evidence="1">Muscle</tissue>
    </source>
</reference>
<sequence length="88" mass="9978">AFVINVIKRTFSHSITLQRVHRGEFLPCVCLIVQFIRLATWSIVGNLVTVQQKAKLRGVRGCLYREADRLTDTVPKENSILSILELSP</sequence>
<proteinExistence type="predicted"/>
<organism evidence="1 2">
    <name type="scientific">Goodea atripinnis</name>
    <dbReference type="NCBI Taxonomy" id="208336"/>
    <lineage>
        <taxon>Eukaryota</taxon>
        <taxon>Metazoa</taxon>
        <taxon>Chordata</taxon>
        <taxon>Craniata</taxon>
        <taxon>Vertebrata</taxon>
        <taxon>Euteleostomi</taxon>
        <taxon>Actinopterygii</taxon>
        <taxon>Neopterygii</taxon>
        <taxon>Teleostei</taxon>
        <taxon>Neoteleostei</taxon>
        <taxon>Acanthomorphata</taxon>
        <taxon>Ovalentaria</taxon>
        <taxon>Atherinomorphae</taxon>
        <taxon>Cyprinodontiformes</taxon>
        <taxon>Goodeidae</taxon>
        <taxon>Goodea</taxon>
    </lineage>
</organism>
<name>A0ABV0N163_9TELE</name>
<feature type="non-terminal residue" evidence="1">
    <location>
        <position position="1"/>
    </location>
</feature>
<accession>A0ABV0N163</accession>